<dbReference type="SUPFAM" id="SSF50978">
    <property type="entry name" value="WD40 repeat-like"/>
    <property type="match status" value="1"/>
</dbReference>
<dbReference type="InterPro" id="IPR001680">
    <property type="entry name" value="WD40_rpt"/>
</dbReference>
<dbReference type="InterPro" id="IPR040132">
    <property type="entry name" value="Tex1/THOC3"/>
</dbReference>
<organism evidence="5 6">
    <name type="scientific">Tritrichomonas foetus</name>
    <dbReference type="NCBI Taxonomy" id="1144522"/>
    <lineage>
        <taxon>Eukaryota</taxon>
        <taxon>Metamonada</taxon>
        <taxon>Parabasalia</taxon>
        <taxon>Tritrichomonadida</taxon>
        <taxon>Tritrichomonadidae</taxon>
        <taxon>Tritrichomonas</taxon>
    </lineage>
</organism>
<proteinExistence type="inferred from homology"/>
<dbReference type="GeneID" id="94827964"/>
<feature type="repeat" description="WD" evidence="4">
    <location>
        <begin position="132"/>
        <end position="173"/>
    </location>
</feature>
<dbReference type="Proteomes" id="UP000179807">
    <property type="component" value="Unassembled WGS sequence"/>
</dbReference>
<dbReference type="RefSeq" id="XP_068356599.1">
    <property type="nucleotide sequence ID" value="XM_068493260.1"/>
</dbReference>
<accession>A0A1J4JWE9</accession>
<dbReference type="AlphaFoldDB" id="A0A1J4JWE9"/>
<dbReference type="InterPro" id="IPR036322">
    <property type="entry name" value="WD40_repeat_dom_sf"/>
</dbReference>
<evidence type="ECO:0000256" key="3">
    <source>
        <dbReference type="ARBA" id="ARBA00046343"/>
    </source>
</evidence>
<gene>
    <name evidence="5" type="ORF">TRFO_06719</name>
</gene>
<dbReference type="PANTHER" id="PTHR22839:SF0">
    <property type="entry name" value="THO COMPLEX SUBUNIT 3"/>
    <property type="match status" value="1"/>
</dbReference>
<keyword evidence="6" id="KW-1185">Reference proteome</keyword>
<evidence type="ECO:0000256" key="1">
    <source>
        <dbReference type="ARBA" id="ARBA00022574"/>
    </source>
</evidence>
<dbReference type="VEuPathDB" id="TrichDB:TRFO_06719"/>
<sequence length="324" mass="35576">MEEVFEYSTSSNGITAIQFTWTGEYFAAATVDGTVFIFDMDSFSIVKKFDSLNGPLGQISWSYDLMSIYVANGNGIISSLDLSSNSAVDIYSNMAIPVTCLSSCRTQYGIAAGLADGRIIFPSQNRAQPREIKAHSSLVTSICYHDCGLNVITGSLDGCIRIWDVFSLKCLKSVLINNHFYINSICFSHKQDTILVSSTGSSKNDSHLTFLTLPNLEKTATFDGFQTGRLLLQCGFTVPVGSNNDVYVFSPNSDGNLMFWQISQPEKTPVMMAQAHKKIFLAAASNPKKPYVVTGGGPSDSCIRVWKLHMIQNFVVDSSNEFEE</sequence>
<dbReference type="PROSITE" id="PS50082">
    <property type="entry name" value="WD_REPEATS_2"/>
    <property type="match status" value="1"/>
</dbReference>
<protein>
    <submittedName>
        <fullName evidence="5">Uncharacterized protein</fullName>
    </submittedName>
</protein>
<comment type="caution">
    <text evidence="5">The sequence shown here is derived from an EMBL/GenBank/DDBJ whole genome shotgun (WGS) entry which is preliminary data.</text>
</comment>
<keyword evidence="1 4" id="KW-0853">WD repeat</keyword>
<evidence type="ECO:0000256" key="2">
    <source>
        <dbReference type="ARBA" id="ARBA00022737"/>
    </source>
</evidence>
<dbReference type="Gene3D" id="2.130.10.10">
    <property type="entry name" value="YVTN repeat-like/Quinoprotein amine dehydrogenase"/>
    <property type="match status" value="1"/>
</dbReference>
<name>A0A1J4JWE9_9EUKA</name>
<dbReference type="PROSITE" id="PS00678">
    <property type="entry name" value="WD_REPEATS_1"/>
    <property type="match status" value="1"/>
</dbReference>
<dbReference type="OrthoDB" id="10257301at2759"/>
<dbReference type="PROSITE" id="PS50294">
    <property type="entry name" value="WD_REPEATS_REGION"/>
    <property type="match status" value="1"/>
</dbReference>
<evidence type="ECO:0000313" key="5">
    <source>
        <dbReference type="EMBL" id="OHT03463.1"/>
    </source>
</evidence>
<dbReference type="PANTHER" id="PTHR22839">
    <property type="entry name" value="THO COMPLEX SUBUNIT 3 THO3"/>
    <property type="match status" value="1"/>
</dbReference>
<dbReference type="GO" id="GO:0006406">
    <property type="term" value="P:mRNA export from nucleus"/>
    <property type="evidence" value="ECO:0007669"/>
    <property type="project" value="InterPro"/>
</dbReference>
<comment type="similarity">
    <text evidence="3">Belongs to the THOC3 family.</text>
</comment>
<dbReference type="SMART" id="SM00320">
    <property type="entry name" value="WD40"/>
    <property type="match status" value="3"/>
</dbReference>
<evidence type="ECO:0000313" key="6">
    <source>
        <dbReference type="Proteomes" id="UP000179807"/>
    </source>
</evidence>
<dbReference type="GO" id="GO:0000445">
    <property type="term" value="C:THO complex part of transcription export complex"/>
    <property type="evidence" value="ECO:0007669"/>
    <property type="project" value="TreeGrafter"/>
</dbReference>
<dbReference type="Pfam" id="PF00400">
    <property type="entry name" value="WD40"/>
    <property type="match status" value="3"/>
</dbReference>
<keyword evidence="2" id="KW-0677">Repeat</keyword>
<reference evidence="5" key="1">
    <citation type="submission" date="2016-10" db="EMBL/GenBank/DDBJ databases">
        <authorList>
            <person name="Benchimol M."/>
            <person name="Almeida L.G."/>
            <person name="Vasconcelos A.T."/>
            <person name="Perreira-Neves A."/>
            <person name="Rosa I.A."/>
            <person name="Tasca T."/>
            <person name="Bogo M.R."/>
            <person name="de Souza W."/>
        </authorList>
    </citation>
    <scope>NUCLEOTIDE SEQUENCE [LARGE SCALE GENOMIC DNA]</scope>
    <source>
        <strain evidence="5">K</strain>
    </source>
</reference>
<dbReference type="InterPro" id="IPR015943">
    <property type="entry name" value="WD40/YVTN_repeat-like_dom_sf"/>
</dbReference>
<dbReference type="EMBL" id="MLAK01000827">
    <property type="protein sequence ID" value="OHT03463.1"/>
    <property type="molecule type" value="Genomic_DNA"/>
</dbReference>
<evidence type="ECO:0000256" key="4">
    <source>
        <dbReference type="PROSITE-ProRule" id="PRU00221"/>
    </source>
</evidence>
<dbReference type="InterPro" id="IPR019775">
    <property type="entry name" value="WD40_repeat_CS"/>
</dbReference>